<evidence type="ECO:0000313" key="7">
    <source>
        <dbReference type="EMBL" id="GAA2614060.1"/>
    </source>
</evidence>
<accession>A0ABP6CHE5</accession>
<evidence type="ECO:0000256" key="5">
    <source>
        <dbReference type="SAM" id="Phobius"/>
    </source>
</evidence>
<dbReference type="PANTHER" id="PTHR23501">
    <property type="entry name" value="MAJOR FACILITATOR SUPERFAMILY"/>
    <property type="match status" value="1"/>
</dbReference>
<protein>
    <submittedName>
        <fullName evidence="7">MFS transporter</fullName>
    </submittedName>
</protein>
<dbReference type="InterPro" id="IPR011701">
    <property type="entry name" value="MFS"/>
</dbReference>
<sequence>MPILIVVGGVTFVYSTLEAMLAPALPLIQAGVGGTSSSIAWVFTGLLLSGAVCTPLIGRLGDLYDKKRLFIAVLAIVALGTALAGLATNVPVLAIGQMMQGTGLGLTPLSIGLMRDVLPGDRVKSGNALIIGTSSLGVVAGPLLAGPLTSVMSYRWLFWLPFFLLAVLTGLAFSMVPTSATANATTAAAAAAKHGSVDWLGAGLLGGGLLALLTGLTLVPTWGWASGGFVALAVAASALLTAFVMTQRRLANPLIDLRVRGRTVFVVCAVSFAVGWAVFATYTALPTITAAPTTTGYGLASDATVTGWILVPSGVLAGASAFVVRPLERLVGAKVLLVASCVPILAAPGVLLLDRPSLGLLITSSALMGLGIGLGLTQAMNIVVTAVPAARATSLTGLMFVVRAVGGSLGAQVGGSTLAGDVIPSTTLPTWSAFTTMLTISVLIGVLAVLVAAALPRRSGAVPDPAGARAPV</sequence>
<dbReference type="InterPro" id="IPR020846">
    <property type="entry name" value="MFS_dom"/>
</dbReference>
<keyword evidence="2 5" id="KW-0812">Transmembrane</keyword>
<keyword evidence="4 5" id="KW-0472">Membrane</keyword>
<feature type="transmembrane region" description="Helical" evidence="5">
    <location>
        <begin position="264"/>
        <end position="285"/>
    </location>
</feature>
<dbReference type="Proteomes" id="UP001501447">
    <property type="component" value="Unassembled WGS sequence"/>
</dbReference>
<organism evidence="7 8">
    <name type="scientific">Streptomyces axinellae</name>
    <dbReference type="NCBI Taxonomy" id="552788"/>
    <lineage>
        <taxon>Bacteria</taxon>
        <taxon>Bacillati</taxon>
        <taxon>Actinomycetota</taxon>
        <taxon>Actinomycetes</taxon>
        <taxon>Kitasatosporales</taxon>
        <taxon>Streptomycetaceae</taxon>
        <taxon>Streptomyces</taxon>
    </lineage>
</organism>
<dbReference type="RefSeq" id="WP_344566054.1">
    <property type="nucleotide sequence ID" value="NZ_BAAARJ010000008.1"/>
</dbReference>
<evidence type="ECO:0000259" key="6">
    <source>
        <dbReference type="PROSITE" id="PS50850"/>
    </source>
</evidence>
<evidence type="ECO:0000256" key="4">
    <source>
        <dbReference type="ARBA" id="ARBA00023136"/>
    </source>
</evidence>
<feature type="transmembrane region" description="Helical" evidence="5">
    <location>
        <begin position="126"/>
        <end position="144"/>
    </location>
</feature>
<feature type="transmembrane region" description="Helical" evidence="5">
    <location>
        <begin position="197"/>
        <end position="216"/>
    </location>
</feature>
<dbReference type="PANTHER" id="PTHR23501:SF197">
    <property type="entry name" value="COMD"/>
    <property type="match status" value="1"/>
</dbReference>
<reference evidence="8" key="1">
    <citation type="journal article" date="2019" name="Int. J. Syst. Evol. Microbiol.">
        <title>The Global Catalogue of Microorganisms (GCM) 10K type strain sequencing project: providing services to taxonomists for standard genome sequencing and annotation.</title>
        <authorList>
            <consortium name="The Broad Institute Genomics Platform"/>
            <consortium name="The Broad Institute Genome Sequencing Center for Infectious Disease"/>
            <person name="Wu L."/>
            <person name="Ma J."/>
        </authorList>
    </citation>
    <scope>NUCLEOTIDE SEQUENCE [LARGE SCALE GENOMIC DNA]</scope>
    <source>
        <strain evidence="8">JCM 16373</strain>
    </source>
</reference>
<feature type="transmembrane region" description="Helical" evidence="5">
    <location>
        <begin position="156"/>
        <end position="176"/>
    </location>
</feature>
<dbReference type="Pfam" id="PF07690">
    <property type="entry name" value="MFS_1"/>
    <property type="match status" value="1"/>
</dbReference>
<name>A0ABP6CHE5_9ACTN</name>
<evidence type="ECO:0000256" key="1">
    <source>
        <dbReference type="ARBA" id="ARBA00004651"/>
    </source>
</evidence>
<keyword evidence="8" id="KW-1185">Reference proteome</keyword>
<evidence type="ECO:0000256" key="2">
    <source>
        <dbReference type="ARBA" id="ARBA00022692"/>
    </source>
</evidence>
<dbReference type="InterPro" id="IPR036259">
    <property type="entry name" value="MFS_trans_sf"/>
</dbReference>
<dbReference type="Gene3D" id="1.20.1250.20">
    <property type="entry name" value="MFS general substrate transporter like domains"/>
    <property type="match status" value="2"/>
</dbReference>
<dbReference type="SUPFAM" id="SSF103473">
    <property type="entry name" value="MFS general substrate transporter"/>
    <property type="match status" value="2"/>
</dbReference>
<feature type="transmembrane region" description="Helical" evidence="5">
    <location>
        <begin position="331"/>
        <end position="352"/>
    </location>
</feature>
<feature type="transmembrane region" description="Helical" evidence="5">
    <location>
        <begin position="431"/>
        <end position="455"/>
    </location>
</feature>
<comment type="caution">
    <text evidence="7">The sequence shown here is derived from an EMBL/GenBank/DDBJ whole genome shotgun (WGS) entry which is preliminary data.</text>
</comment>
<feature type="transmembrane region" description="Helical" evidence="5">
    <location>
        <begin position="222"/>
        <end position="244"/>
    </location>
</feature>
<feature type="transmembrane region" description="Helical" evidence="5">
    <location>
        <begin position="69"/>
        <end position="88"/>
    </location>
</feature>
<keyword evidence="3 5" id="KW-1133">Transmembrane helix</keyword>
<evidence type="ECO:0000256" key="3">
    <source>
        <dbReference type="ARBA" id="ARBA00022989"/>
    </source>
</evidence>
<feature type="transmembrane region" description="Helical" evidence="5">
    <location>
        <begin position="94"/>
        <end position="114"/>
    </location>
</feature>
<dbReference type="EMBL" id="BAAARJ010000008">
    <property type="protein sequence ID" value="GAA2614060.1"/>
    <property type="molecule type" value="Genomic_DNA"/>
</dbReference>
<dbReference type="PROSITE" id="PS50850">
    <property type="entry name" value="MFS"/>
    <property type="match status" value="1"/>
</dbReference>
<feature type="transmembrane region" description="Helical" evidence="5">
    <location>
        <begin position="39"/>
        <end position="57"/>
    </location>
</feature>
<proteinExistence type="predicted"/>
<feature type="domain" description="Major facilitator superfamily (MFS) profile" evidence="6">
    <location>
        <begin position="3"/>
        <end position="459"/>
    </location>
</feature>
<evidence type="ECO:0000313" key="8">
    <source>
        <dbReference type="Proteomes" id="UP001501447"/>
    </source>
</evidence>
<comment type="subcellular location">
    <subcellularLocation>
        <location evidence="1">Cell membrane</location>
        <topology evidence="1">Multi-pass membrane protein</topology>
    </subcellularLocation>
</comment>
<gene>
    <name evidence="7" type="ORF">GCM10009863_29740</name>
</gene>
<feature type="transmembrane region" description="Helical" evidence="5">
    <location>
        <begin position="305"/>
        <end position="324"/>
    </location>
</feature>